<evidence type="ECO:0000256" key="5">
    <source>
        <dbReference type="ARBA" id="ARBA00022525"/>
    </source>
</evidence>
<comment type="similarity">
    <text evidence="3">Belongs to the glycosyl hydrolase 5 (cellulase A) family.</text>
</comment>
<keyword evidence="8" id="KW-0326">Glycosidase</keyword>
<feature type="domain" description="Apple" evidence="10">
    <location>
        <begin position="595"/>
        <end position="623"/>
    </location>
</feature>
<evidence type="ECO:0000256" key="7">
    <source>
        <dbReference type="ARBA" id="ARBA00022801"/>
    </source>
</evidence>
<dbReference type="PROSITE" id="PS00659">
    <property type="entry name" value="GLYCOSYL_HYDROL_F5"/>
    <property type="match status" value="1"/>
</dbReference>
<reference evidence="12 13" key="1">
    <citation type="submission" date="2023-10" db="EMBL/GenBank/DDBJ databases">
        <authorList>
            <person name="Maclean D."/>
            <person name="Macfadyen A."/>
        </authorList>
    </citation>
    <scope>NUCLEOTIDE SEQUENCE [LARGE SCALE GENOMIC DNA]</scope>
</reference>
<dbReference type="PANTHER" id="PTHR31451:SF39">
    <property type="entry name" value="MANNAN ENDO-1,4-BETA-MANNOSIDASE 1"/>
    <property type="match status" value="1"/>
</dbReference>
<name>A0AAV1IH29_9CHLO</name>
<evidence type="ECO:0000256" key="6">
    <source>
        <dbReference type="ARBA" id="ARBA00022729"/>
    </source>
</evidence>
<comment type="caution">
    <text evidence="12">The sequence shown here is derived from an EMBL/GenBank/DDBJ whole genome shotgun (WGS) entry which is preliminary data.</text>
</comment>
<keyword evidence="7" id="KW-0378">Hydrolase</keyword>
<dbReference type="EC" id="3.2.1.78" evidence="4"/>
<evidence type="ECO:0000256" key="8">
    <source>
        <dbReference type="ARBA" id="ARBA00023295"/>
    </source>
</evidence>
<comment type="subcellular location">
    <subcellularLocation>
        <location evidence="2">Secreted</location>
    </subcellularLocation>
</comment>
<feature type="chain" id="PRO_5043931476" description="mannan endo-1,4-beta-mannosidase" evidence="9">
    <location>
        <begin position="29"/>
        <end position="681"/>
    </location>
</feature>
<evidence type="ECO:0000256" key="1">
    <source>
        <dbReference type="ARBA" id="ARBA00001678"/>
    </source>
</evidence>
<feature type="domain" description="Apple" evidence="10">
    <location>
        <begin position="460"/>
        <end position="501"/>
    </location>
</feature>
<protein>
    <recommendedName>
        <fullName evidence="4">mannan endo-1,4-beta-mannosidase</fullName>
        <ecNumber evidence="4">3.2.1.78</ecNumber>
    </recommendedName>
</protein>
<keyword evidence="6 9" id="KW-0732">Signal</keyword>
<dbReference type="InterPro" id="IPR003609">
    <property type="entry name" value="Pan_app"/>
</dbReference>
<dbReference type="Proteomes" id="UP001314263">
    <property type="component" value="Unassembled WGS sequence"/>
</dbReference>
<dbReference type="EMBL" id="CAUYUE010000013">
    <property type="protein sequence ID" value="CAK0785992.1"/>
    <property type="molecule type" value="Genomic_DNA"/>
</dbReference>
<keyword evidence="5" id="KW-0964">Secreted</keyword>
<evidence type="ECO:0000259" key="11">
    <source>
        <dbReference type="Pfam" id="PF26410"/>
    </source>
</evidence>
<dbReference type="Pfam" id="PF26410">
    <property type="entry name" value="GH5_mannosidase"/>
    <property type="match status" value="1"/>
</dbReference>
<organism evidence="12 13">
    <name type="scientific">Coccomyxa viridis</name>
    <dbReference type="NCBI Taxonomy" id="1274662"/>
    <lineage>
        <taxon>Eukaryota</taxon>
        <taxon>Viridiplantae</taxon>
        <taxon>Chlorophyta</taxon>
        <taxon>core chlorophytes</taxon>
        <taxon>Trebouxiophyceae</taxon>
        <taxon>Trebouxiophyceae incertae sedis</taxon>
        <taxon>Coccomyxaceae</taxon>
        <taxon>Coccomyxa</taxon>
    </lineage>
</organism>
<dbReference type="InterPro" id="IPR045053">
    <property type="entry name" value="MAN-like"/>
</dbReference>
<evidence type="ECO:0000256" key="9">
    <source>
        <dbReference type="SAM" id="SignalP"/>
    </source>
</evidence>
<evidence type="ECO:0000256" key="4">
    <source>
        <dbReference type="ARBA" id="ARBA00012706"/>
    </source>
</evidence>
<accession>A0AAV1IH29</accession>
<dbReference type="AlphaFoldDB" id="A0AAV1IH29"/>
<dbReference type="InterPro" id="IPR001547">
    <property type="entry name" value="Glyco_hydro_5"/>
</dbReference>
<feature type="domain" description="Glycoside hydrolase family 5" evidence="11">
    <location>
        <begin position="28"/>
        <end position="367"/>
    </location>
</feature>
<evidence type="ECO:0000259" key="10">
    <source>
        <dbReference type="Pfam" id="PF14295"/>
    </source>
</evidence>
<dbReference type="GO" id="GO:0005576">
    <property type="term" value="C:extracellular region"/>
    <property type="evidence" value="ECO:0007669"/>
    <property type="project" value="UniProtKB-SubCell"/>
</dbReference>
<proteinExistence type="inferred from homology"/>
<dbReference type="SUPFAM" id="SSF51445">
    <property type="entry name" value="(Trans)glycosidases"/>
    <property type="match status" value="1"/>
</dbReference>
<dbReference type="InterPro" id="IPR017853">
    <property type="entry name" value="GH"/>
</dbReference>
<comment type="catalytic activity">
    <reaction evidence="1">
        <text>Random hydrolysis of (1-&gt;4)-beta-D-mannosidic linkages in mannans, galactomannans and glucomannans.</text>
        <dbReference type="EC" id="3.2.1.78"/>
    </reaction>
</comment>
<evidence type="ECO:0000256" key="3">
    <source>
        <dbReference type="ARBA" id="ARBA00005641"/>
    </source>
</evidence>
<dbReference type="GO" id="GO:0016985">
    <property type="term" value="F:mannan endo-1,4-beta-mannosidase activity"/>
    <property type="evidence" value="ECO:0007669"/>
    <property type="project" value="UniProtKB-EC"/>
</dbReference>
<dbReference type="InterPro" id="IPR018087">
    <property type="entry name" value="Glyco_hydro_5_CS"/>
</dbReference>
<dbReference type="PANTHER" id="PTHR31451">
    <property type="match status" value="1"/>
</dbReference>
<dbReference type="Pfam" id="PF14295">
    <property type="entry name" value="PAN_4"/>
    <property type="match status" value="2"/>
</dbReference>
<dbReference type="Gene3D" id="3.20.20.80">
    <property type="entry name" value="Glycosidases"/>
    <property type="match status" value="1"/>
</dbReference>
<evidence type="ECO:0000313" key="13">
    <source>
        <dbReference type="Proteomes" id="UP001314263"/>
    </source>
</evidence>
<feature type="signal peptide" evidence="9">
    <location>
        <begin position="1"/>
        <end position="28"/>
    </location>
</feature>
<dbReference type="GO" id="GO:0000272">
    <property type="term" value="P:polysaccharide catabolic process"/>
    <property type="evidence" value="ECO:0007669"/>
    <property type="project" value="InterPro"/>
</dbReference>
<evidence type="ECO:0000313" key="12">
    <source>
        <dbReference type="EMBL" id="CAK0785992.1"/>
    </source>
</evidence>
<sequence length="681" mass="73003">MADVRTHQAARQLVLAALLVASLQGAQAFIKIRGGSFVDENCKEYFFSGYNTWQLLETAAGRASGDVAKQFDAALANNLTTVRMFGFGTQGGFALQQSIGSYNEQAFQAFDKVLDLAAKRNLRLVIALANNWDQDSNADNKKFYVGGGSNADDFYTSASARQAYKNHLKVVTSRKNTVNGKVYREDPVIVAWNLINEPRCDAVGCNKNIQAWVEEMAPYLKSVDPNHLVTIGMDGFYDRRSCQAASGNPSSWAGYTGQDFLPQHAVPAIDYAAIHLWPDNWKRTDQDFGRIWLTNHSANGAQLQKPVVLEEYGKGVGGELAKGQTEAERYGWYKLVYSLVEQQLQNKSPLKGVLFWRWDGVTAAVNSAEGDNALTLGTNSDVFQQIIKPFSGRVAQIGGQVAGCTPQTSGTVSAASIGSTSDSNGPGPNSFEAPDSATCCSNDCNTLYGLLDAPVSQSAASNSAGDCCNSCKSTAGCSAWNYCYCELGCAGGIAQGTCQLKSMTNAFYPRTLSNDVGAGWIGGVPGITDVVQTWQCQPGGGTACPNITSIATCPADQLKASLQCPDASCNAKDQNVDGDPIVFDVNSQQPTKQVFTPADCCQQCKKTSGCNTWTFCNRPEGCSMDCPTNVATAKATGAKTFGPYGGCQGNRFPYQQCTLKTSTAKKVYEAGELQPWTSGFM</sequence>
<keyword evidence="13" id="KW-1185">Reference proteome</keyword>
<gene>
    <name evidence="12" type="ORF">CVIRNUC_009205</name>
</gene>
<evidence type="ECO:0000256" key="2">
    <source>
        <dbReference type="ARBA" id="ARBA00004613"/>
    </source>
</evidence>